<evidence type="ECO:0000313" key="1">
    <source>
        <dbReference type="EMBL" id="SFZ83592.1"/>
    </source>
</evidence>
<sequence>MNIFKKLFGKSEEKNSSKKNNTSHFSKTNKVDFKNFTDLINQNAGFTLEKQLNFNDLTKGLAWNIDLNTATLSFDKYHFPIEVIGSLSFNDYSWMWGWANEKSGIPKNLLQSSLILKKMGEEKQIKEFTKGHFKAEEGFEHQMGIVASGLLKADAYFCANYKQGTMVLIIKSDLIPKINEHQLDKILTTFPQVIDGIDLNHKESFKNYLIDRNLELNLQSKNKIEGTKNNRTIVAEFDNLDRLVSLNGTI</sequence>
<dbReference type="InterPro" id="IPR049249">
    <property type="entry name" value="DUF6882"/>
</dbReference>
<protein>
    <submittedName>
        <fullName evidence="1">Uncharacterized protein</fullName>
    </submittedName>
</protein>
<dbReference type="Proteomes" id="UP000231564">
    <property type="component" value="Chromosome MARIT"/>
</dbReference>
<dbReference type="KEGG" id="tmar:MARIT_2132"/>
<gene>
    <name evidence="1" type="ORF">MARIT_2132</name>
</gene>
<dbReference type="Pfam" id="PF21813">
    <property type="entry name" value="DUF6882"/>
    <property type="match status" value="1"/>
</dbReference>
<dbReference type="EMBL" id="LT634361">
    <property type="protein sequence ID" value="SFZ83592.1"/>
    <property type="molecule type" value="Genomic_DNA"/>
</dbReference>
<keyword evidence="2" id="KW-1185">Reference proteome</keyword>
<dbReference type="AlphaFoldDB" id="A0A2H1EC32"/>
<organism evidence="1 2">
    <name type="scientific">Tenacibaculum maritimum NCIMB 2154</name>
    <dbReference type="NCBI Taxonomy" id="1349785"/>
    <lineage>
        <taxon>Bacteria</taxon>
        <taxon>Pseudomonadati</taxon>
        <taxon>Bacteroidota</taxon>
        <taxon>Flavobacteriia</taxon>
        <taxon>Flavobacteriales</taxon>
        <taxon>Flavobacteriaceae</taxon>
        <taxon>Tenacibaculum</taxon>
    </lineage>
</organism>
<reference evidence="1 2" key="1">
    <citation type="submission" date="2016-11" db="EMBL/GenBank/DDBJ databases">
        <authorList>
            <person name="Jaros S."/>
            <person name="Januszkiewicz K."/>
            <person name="Wedrychowicz H."/>
        </authorList>
    </citation>
    <scope>NUCLEOTIDE SEQUENCE [LARGE SCALE GENOMIC DNA]</scope>
    <source>
        <strain evidence="1">NCIMB 2154T</strain>
    </source>
</reference>
<dbReference type="GeneID" id="47723614"/>
<dbReference type="STRING" id="1349785.GCA_000509405_01240"/>
<name>A0A2H1EC32_9FLAO</name>
<dbReference type="RefSeq" id="WP_024741488.1">
    <property type="nucleotide sequence ID" value="NZ_BAUG01000027.1"/>
</dbReference>
<evidence type="ECO:0000313" key="2">
    <source>
        <dbReference type="Proteomes" id="UP000231564"/>
    </source>
</evidence>
<accession>A0A2H1EC32</accession>
<proteinExistence type="predicted"/>